<dbReference type="AlphaFoldDB" id="A0A1W0WZD3"/>
<evidence type="ECO:0000256" key="8">
    <source>
        <dbReference type="ARBA" id="ARBA00022658"/>
    </source>
</evidence>
<evidence type="ECO:0000256" key="6">
    <source>
        <dbReference type="ARBA" id="ARBA00018857"/>
    </source>
</evidence>
<dbReference type="InterPro" id="IPR036265">
    <property type="entry name" value="HIT-like_sf"/>
</dbReference>
<comment type="catalytic activity">
    <reaction evidence="1">
        <text>GDP-alpha-D-glucose + phosphate = alpha-D-glucose 1-phosphate + GDP + H(+)</text>
        <dbReference type="Rhea" id="RHEA:30387"/>
        <dbReference type="ChEBI" id="CHEBI:15378"/>
        <dbReference type="ChEBI" id="CHEBI:43474"/>
        <dbReference type="ChEBI" id="CHEBI:58189"/>
        <dbReference type="ChEBI" id="CHEBI:58601"/>
        <dbReference type="ChEBI" id="CHEBI:62230"/>
        <dbReference type="EC" id="2.7.7.78"/>
    </reaction>
</comment>
<dbReference type="InterPro" id="IPR026506">
    <property type="entry name" value="GDPGP"/>
</dbReference>
<keyword evidence="8" id="KW-0344">Guanine-nucleotide releasing factor</keyword>
<dbReference type="Proteomes" id="UP000192578">
    <property type="component" value="Unassembled WGS sequence"/>
</dbReference>
<dbReference type="GO" id="GO:0080048">
    <property type="term" value="F:GDP-D-glucose phosphorylase activity"/>
    <property type="evidence" value="ECO:0007669"/>
    <property type="project" value="UniProtKB-EC"/>
</dbReference>
<evidence type="ECO:0000256" key="3">
    <source>
        <dbReference type="ARBA" id="ARBA00004496"/>
    </source>
</evidence>
<keyword evidence="17" id="KW-1185">Reference proteome</keyword>
<name>A0A1W0WZD3_HYPEX</name>
<evidence type="ECO:0000256" key="4">
    <source>
        <dbReference type="ARBA" id="ARBA00006451"/>
    </source>
</evidence>
<feature type="domain" description="GDPGP1-like C-terminal" evidence="14">
    <location>
        <begin position="310"/>
        <end position="434"/>
    </location>
</feature>
<keyword evidence="12" id="KW-0378">Hydrolase</keyword>
<evidence type="ECO:0000256" key="2">
    <source>
        <dbReference type="ARBA" id="ARBA00003049"/>
    </source>
</evidence>
<proteinExistence type="inferred from homology"/>
<evidence type="ECO:0000313" key="16">
    <source>
        <dbReference type="EMBL" id="OQV20525.1"/>
    </source>
</evidence>
<dbReference type="GO" id="GO:0006006">
    <property type="term" value="P:glucose metabolic process"/>
    <property type="evidence" value="ECO:0007669"/>
    <property type="project" value="TreeGrafter"/>
</dbReference>
<evidence type="ECO:0000259" key="14">
    <source>
        <dbReference type="Pfam" id="PF26216"/>
    </source>
</evidence>
<dbReference type="Pfam" id="PF26217">
    <property type="entry name" value="GDPGP1_N"/>
    <property type="match status" value="1"/>
</dbReference>
<dbReference type="OrthoDB" id="417175at2759"/>
<feature type="region of interest" description="Disordered" evidence="13">
    <location>
        <begin position="25"/>
        <end position="87"/>
    </location>
</feature>
<evidence type="ECO:0000256" key="1">
    <source>
        <dbReference type="ARBA" id="ARBA00000063"/>
    </source>
</evidence>
<dbReference type="GO" id="GO:0016787">
    <property type="term" value="F:hydrolase activity"/>
    <property type="evidence" value="ECO:0007669"/>
    <property type="project" value="UniProtKB-KW"/>
</dbReference>
<dbReference type="EMBL" id="MTYJ01000030">
    <property type="protein sequence ID" value="OQV20525.1"/>
    <property type="molecule type" value="Genomic_DNA"/>
</dbReference>
<comment type="similarity">
    <text evidence="4">Belongs to the GDPGP1 family.</text>
</comment>
<dbReference type="EC" id="2.7.7.78" evidence="5"/>
<comment type="subcellular location">
    <subcellularLocation>
        <location evidence="3">Cytoplasm</location>
    </subcellularLocation>
</comment>
<dbReference type="GO" id="GO:0005737">
    <property type="term" value="C:cytoplasm"/>
    <property type="evidence" value="ECO:0007669"/>
    <property type="project" value="UniProtKB-SubCell"/>
</dbReference>
<dbReference type="PANTHER" id="PTHR20884:SF8">
    <property type="entry name" value="GDP-D-GLUCOSE PHOSPHORYLASE 1"/>
    <property type="match status" value="1"/>
</dbReference>
<dbReference type="SUPFAM" id="SSF54197">
    <property type="entry name" value="HIT-like"/>
    <property type="match status" value="1"/>
</dbReference>
<evidence type="ECO:0000256" key="11">
    <source>
        <dbReference type="ARBA" id="ARBA00022741"/>
    </source>
</evidence>
<comment type="caution">
    <text evidence="16">The sequence shown here is derived from an EMBL/GenBank/DDBJ whole genome shotgun (WGS) entry which is preliminary data.</text>
</comment>
<feature type="domain" description="GDPGP1-like N-terminal" evidence="15">
    <location>
        <begin position="123"/>
        <end position="288"/>
    </location>
</feature>
<dbReference type="GO" id="GO:0005085">
    <property type="term" value="F:guanyl-nucleotide exchange factor activity"/>
    <property type="evidence" value="ECO:0007669"/>
    <property type="project" value="UniProtKB-KW"/>
</dbReference>
<dbReference type="Pfam" id="PF26216">
    <property type="entry name" value="GDPGP1_C"/>
    <property type="match status" value="1"/>
</dbReference>
<evidence type="ECO:0000256" key="5">
    <source>
        <dbReference type="ARBA" id="ARBA00012507"/>
    </source>
</evidence>
<evidence type="ECO:0000256" key="12">
    <source>
        <dbReference type="ARBA" id="ARBA00022801"/>
    </source>
</evidence>
<sequence length="452" mass="51252">MLASSTREHFSRCWNNRLGHYRRYSLQESSDSEDNSSDGSRSRKISDESLSGTSVSGGNDSPPLSSRALRRKVRTAATKRSSPNRMMMLGNDDAREFLYSPSDFVWGILYSDYVFNEKPQPTKFDLLLQSTWKSAGDSGVFRYKLDTVDTKVIKGDFGFIAQLNTKRAQERRPPENFIKMTEIFDANKFNFTRIKKDEMLFEMKCPAEETTARSNDRGDFIVANVSPLEYCHVLLVPKLYACQPQVLTADSLRLALHALLLSGTWKLRVGFNSIGALASVNHLHLHAYYLAHNLPTETLPAEPFAGPCHLVANYPASGFVFQFPPLKRRSEGSLMGELDFFIKDVYTFVDRLQQSDIPHNIFITRGTPLYAQMSRQHLVIRLYVWTRDFAYGMKDTTAFNAALAELSGHVPVKTEEGYKNIKEKDVCTVLGDVTQEMFLRAKPIALKLFKSS</sequence>
<evidence type="ECO:0000256" key="13">
    <source>
        <dbReference type="SAM" id="MobiDB-lite"/>
    </source>
</evidence>
<reference evidence="17" key="1">
    <citation type="submission" date="2017-01" db="EMBL/GenBank/DDBJ databases">
        <title>Comparative genomics of anhydrobiosis in the tardigrade Hypsibius dujardini.</title>
        <authorList>
            <person name="Yoshida Y."/>
            <person name="Koutsovoulos G."/>
            <person name="Laetsch D."/>
            <person name="Stevens L."/>
            <person name="Kumar S."/>
            <person name="Horikawa D."/>
            <person name="Ishino K."/>
            <person name="Komine S."/>
            <person name="Tomita M."/>
            <person name="Blaxter M."/>
            <person name="Arakawa K."/>
        </authorList>
    </citation>
    <scope>NUCLEOTIDE SEQUENCE [LARGE SCALE GENOMIC DNA]</scope>
    <source>
        <strain evidence="17">Z151</strain>
    </source>
</reference>
<feature type="compositionally biased region" description="Polar residues" evidence="13">
    <location>
        <begin position="48"/>
        <end position="64"/>
    </location>
</feature>
<evidence type="ECO:0000259" key="15">
    <source>
        <dbReference type="Pfam" id="PF26217"/>
    </source>
</evidence>
<keyword evidence="11" id="KW-0547">Nucleotide-binding</keyword>
<gene>
    <name evidence="16" type="ORF">BV898_05569</name>
</gene>
<organism evidence="16 17">
    <name type="scientific">Hypsibius exemplaris</name>
    <name type="common">Freshwater tardigrade</name>
    <dbReference type="NCBI Taxonomy" id="2072580"/>
    <lineage>
        <taxon>Eukaryota</taxon>
        <taxon>Metazoa</taxon>
        <taxon>Ecdysozoa</taxon>
        <taxon>Tardigrada</taxon>
        <taxon>Eutardigrada</taxon>
        <taxon>Parachela</taxon>
        <taxon>Hypsibioidea</taxon>
        <taxon>Hypsibiidae</taxon>
        <taxon>Hypsibius</taxon>
    </lineage>
</organism>
<dbReference type="GO" id="GO:0000166">
    <property type="term" value="F:nucleotide binding"/>
    <property type="evidence" value="ECO:0007669"/>
    <property type="project" value="UniProtKB-KW"/>
</dbReference>
<keyword evidence="9" id="KW-0808">Transferase</keyword>
<comment type="function">
    <text evidence="2">Specific and highly efficient GDP-D-glucose phosphorylase regulating the levels of GDP-D-glucose in cells.</text>
</comment>
<evidence type="ECO:0000313" key="17">
    <source>
        <dbReference type="Proteomes" id="UP000192578"/>
    </source>
</evidence>
<dbReference type="PANTHER" id="PTHR20884">
    <property type="entry name" value="GDP-D-GLUCOSE PHOSPHORYLASE 1"/>
    <property type="match status" value="1"/>
</dbReference>
<keyword evidence="10" id="KW-0548">Nucleotidyltransferase</keyword>
<evidence type="ECO:0000256" key="7">
    <source>
        <dbReference type="ARBA" id="ARBA00022490"/>
    </source>
</evidence>
<protein>
    <recommendedName>
        <fullName evidence="6">GDP-D-glucose phosphorylase 1</fullName>
        <ecNumber evidence="5">2.7.7.78</ecNumber>
    </recommendedName>
</protein>
<accession>A0A1W0WZD3</accession>
<dbReference type="InterPro" id="IPR058865">
    <property type="entry name" value="GDPGP1_C"/>
</dbReference>
<dbReference type="InterPro" id="IPR058866">
    <property type="entry name" value="GDPGP1_N"/>
</dbReference>
<evidence type="ECO:0000256" key="10">
    <source>
        <dbReference type="ARBA" id="ARBA00022695"/>
    </source>
</evidence>
<evidence type="ECO:0000256" key="9">
    <source>
        <dbReference type="ARBA" id="ARBA00022679"/>
    </source>
</evidence>
<keyword evidence="7" id="KW-0963">Cytoplasm</keyword>